<dbReference type="EMBL" id="JYDH01000338">
    <property type="protein sequence ID" value="KRY26771.1"/>
    <property type="molecule type" value="Genomic_DNA"/>
</dbReference>
<sequence length="59" mass="6839">MQIFVRGLAIDNRENFCLLRVLKSRHSEACSPENFCCVLRQAFDLMFGISIDSKKNEDE</sequence>
<keyword evidence="3" id="KW-1185">Reference proteome</keyword>
<dbReference type="InParanoid" id="A0A0V1AYG3"/>
<accession>A0A0V1AYG3</accession>
<gene>
    <name evidence="1" type="ORF">T01_15637</name>
    <name evidence="2" type="ORF">T01_2168</name>
</gene>
<evidence type="ECO:0000313" key="2">
    <source>
        <dbReference type="EMBL" id="KRY29791.1"/>
    </source>
</evidence>
<comment type="caution">
    <text evidence="2">The sequence shown here is derived from an EMBL/GenBank/DDBJ whole genome shotgun (WGS) entry which is preliminary data.</text>
</comment>
<dbReference type="OrthoDB" id="5935872at2759"/>
<dbReference type="Proteomes" id="UP000054776">
    <property type="component" value="Unassembled WGS sequence"/>
</dbReference>
<evidence type="ECO:0000313" key="1">
    <source>
        <dbReference type="EMBL" id="KRY26771.1"/>
    </source>
</evidence>
<name>A0A0V1AYG3_TRISP</name>
<reference evidence="2 3" key="1">
    <citation type="submission" date="2015-01" db="EMBL/GenBank/DDBJ databases">
        <title>Evolution of Trichinella species and genotypes.</title>
        <authorList>
            <person name="Korhonen P.K."/>
            <person name="Edoardo P."/>
            <person name="Giuseppe L.R."/>
            <person name="Gasser R.B."/>
        </authorList>
    </citation>
    <scope>NUCLEOTIDE SEQUENCE [LARGE SCALE GENOMIC DNA]</scope>
    <source>
        <strain evidence="2">ISS3</strain>
    </source>
</reference>
<protein>
    <submittedName>
        <fullName evidence="2">Uncharacterized protein</fullName>
    </submittedName>
</protein>
<evidence type="ECO:0000313" key="3">
    <source>
        <dbReference type="Proteomes" id="UP000054776"/>
    </source>
</evidence>
<dbReference type="AlphaFoldDB" id="A0A0V1AYG3"/>
<proteinExistence type="predicted"/>
<organism evidence="2 3">
    <name type="scientific">Trichinella spiralis</name>
    <name type="common">Trichina worm</name>
    <dbReference type="NCBI Taxonomy" id="6334"/>
    <lineage>
        <taxon>Eukaryota</taxon>
        <taxon>Metazoa</taxon>
        <taxon>Ecdysozoa</taxon>
        <taxon>Nematoda</taxon>
        <taxon>Enoplea</taxon>
        <taxon>Dorylaimia</taxon>
        <taxon>Trichinellida</taxon>
        <taxon>Trichinellidae</taxon>
        <taxon>Trichinella</taxon>
    </lineage>
</organism>
<dbReference type="EMBL" id="JYDH01000160">
    <property type="protein sequence ID" value="KRY29791.1"/>
    <property type="molecule type" value="Genomic_DNA"/>
</dbReference>